<dbReference type="Proteomes" id="UP000740883">
    <property type="component" value="Unassembled WGS sequence"/>
</dbReference>
<comment type="similarity">
    <text evidence="1">Belongs to the eIF-2-beta/eIF-5 family.</text>
</comment>
<dbReference type="GO" id="GO:0003729">
    <property type="term" value="F:mRNA binding"/>
    <property type="evidence" value="ECO:0007669"/>
    <property type="project" value="TreeGrafter"/>
</dbReference>
<evidence type="ECO:0000313" key="5">
    <source>
        <dbReference type="EMBL" id="KAF9762881.1"/>
    </source>
</evidence>
<dbReference type="EMBL" id="SBJO01000124">
    <property type="protein sequence ID" value="KAF9762881.1"/>
    <property type="molecule type" value="Genomic_DNA"/>
</dbReference>
<keyword evidence="2 5" id="KW-0396">Initiation factor</keyword>
<reference evidence="5 6" key="1">
    <citation type="journal article" date="2020" name="Genome Biol. Evol.">
        <title>Comparative genomics of strictly vertically transmitted, feminizing microsporidia endosymbionts of amphipod crustaceans.</title>
        <authorList>
            <person name="Cormier A."/>
            <person name="Chebbi M.A."/>
            <person name="Giraud I."/>
            <person name="Wattier R."/>
            <person name="Teixeira M."/>
            <person name="Gilbert C."/>
            <person name="Rigaud T."/>
            <person name="Cordaux R."/>
        </authorList>
    </citation>
    <scope>NUCLEOTIDE SEQUENCE [LARGE SCALE GENOMIC DNA]</scope>
    <source>
        <strain evidence="5 6">Ou3-Ou53</strain>
    </source>
</reference>
<dbReference type="SUPFAM" id="SSF100966">
    <property type="entry name" value="Translation initiation factor 2 beta, aIF2beta, N-terminal domain"/>
    <property type="match status" value="1"/>
</dbReference>
<gene>
    <name evidence="5" type="primary">tif212</name>
    <name evidence="5" type="ORF">NGRA_1692</name>
</gene>
<evidence type="ECO:0000256" key="1">
    <source>
        <dbReference type="ARBA" id="ARBA00010397"/>
    </source>
</evidence>
<dbReference type="InterPro" id="IPR045196">
    <property type="entry name" value="IF2/IF5"/>
</dbReference>
<dbReference type="PANTHER" id="PTHR23001:SF3">
    <property type="entry name" value="EUKARYOTIC TRANSLATION INITIATION FACTOR 2 SUBUNIT 2"/>
    <property type="match status" value="1"/>
</dbReference>
<dbReference type="GO" id="GO:0005850">
    <property type="term" value="C:eukaryotic translation initiation factor 2 complex"/>
    <property type="evidence" value="ECO:0007669"/>
    <property type="project" value="TreeGrafter"/>
</dbReference>
<dbReference type="InterPro" id="IPR016189">
    <property type="entry name" value="Transl_init_fac_IF2/IF5_N"/>
</dbReference>
<dbReference type="GO" id="GO:0001731">
    <property type="term" value="P:formation of translation preinitiation complex"/>
    <property type="evidence" value="ECO:0007669"/>
    <property type="project" value="TreeGrafter"/>
</dbReference>
<keyword evidence="6" id="KW-1185">Reference proteome</keyword>
<dbReference type="GO" id="GO:0003743">
    <property type="term" value="F:translation initiation factor activity"/>
    <property type="evidence" value="ECO:0007669"/>
    <property type="project" value="UniProtKB-KW"/>
</dbReference>
<dbReference type="OrthoDB" id="10255414at2759"/>
<feature type="domain" description="Translation initiation factor IF2/IF5" evidence="4">
    <location>
        <begin position="71"/>
        <end position="178"/>
    </location>
</feature>
<evidence type="ECO:0000256" key="2">
    <source>
        <dbReference type="ARBA" id="ARBA00022540"/>
    </source>
</evidence>
<dbReference type="InterPro" id="IPR016190">
    <property type="entry name" value="Transl_init_fac_IF2/IF5_Zn-bd"/>
</dbReference>
<dbReference type="Gene3D" id="3.30.30.170">
    <property type="match status" value="1"/>
</dbReference>
<keyword evidence="3" id="KW-0648">Protein biosynthesis</keyword>
<organism evidence="5 6">
    <name type="scientific">Nosema granulosis</name>
    <dbReference type="NCBI Taxonomy" id="83296"/>
    <lineage>
        <taxon>Eukaryota</taxon>
        <taxon>Fungi</taxon>
        <taxon>Fungi incertae sedis</taxon>
        <taxon>Microsporidia</taxon>
        <taxon>Nosematidae</taxon>
        <taxon>Nosema</taxon>
    </lineage>
</organism>
<proteinExistence type="inferred from homology"/>
<dbReference type="PANTHER" id="PTHR23001">
    <property type="entry name" value="EUKARYOTIC TRANSLATION INITIATION FACTOR"/>
    <property type="match status" value="1"/>
</dbReference>
<evidence type="ECO:0000256" key="3">
    <source>
        <dbReference type="ARBA" id="ARBA00022917"/>
    </source>
</evidence>
<dbReference type="Pfam" id="PF01873">
    <property type="entry name" value="eIF-5_eIF-2B"/>
    <property type="match status" value="1"/>
</dbReference>
<sequence>MCESSNESLDIGINLKEFSKKRQVRLGSRKQTSTVRKEDNNEDIFPSELQYMSLLKSALDILKKDRDPNNTNRVKLPLEVKREGRKTLVNVSEISHVLNRSMDHLVSYITSELVTTGSVNKEGKLLLKGTYIRSEVQEVIRRYIEHFVACKICDSVEDTDIVREKKLYFLKCHKCGGSRCVGNIIEGLTSKGKAKPQLRGML</sequence>
<dbReference type="SMART" id="SM00653">
    <property type="entry name" value="eIF2B_5"/>
    <property type="match status" value="1"/>
</dbReference>
<evidence type="ECO:0000259" key="4">
    <source>
        <dbReference type="SMART" id="SM00653"/>
    </source>
</evidence>
<comment type="caution">
    <text evidence="5">The sequence shown here is derived from an EMBL/GenBank/DDBJ whole genome shotgun (WGS) entry which is preliminary data.</text>
</comment>
<dbReference type="InterPro" id="IPR002735">
    <property type="entry name" value="Transl_init_fac_IF2/IF5_dom"/>
</dbReference>
<dbReference type="GO" id="GO:0031369">
    <property type="term" value="F:translation initiation factor binding"/>
    <property type="evidence" value="ECO:0007669"/>
    <property type="project" value="TreeGrafter"/>
</dbReference>
<name>A0A9P6KZC2_9MICR</name>
<dbReference type="SUPFAM" id="SSF75689">
    <property type="entry name" value="Zinc-binding domain of translation initiation factor 2 beta"/>
    <property type="match status" value="1"/>
</dbReference>
<accession>A0A9P6KZC2</accession>
<evidence type="ECO:0000313" key="6">
    <source>
        <dbReference type="Proteomes" id="UP000740883"/>
    </source>
</evidence>
<dbReference type="AlphaFoldDB" id="A0A9P6KZC2"/>
<protein>
    <submittedName>
        <fullName evidence="5">Eukaryotic translation initiation factor 2 subunit beta</fullName>
    </submittedName>
</protein>